<dbReference type="OrthoDB" id="4917004at2759"/>
<evidence type="ECO:0000256" key="1">
    <source>
        <dbReference type="SAM" id="MobiDB-lite"/>
    </source>
</evidence>
<evidence type="ECO:0000313" key="4">
    <source>
        <dbReference type="Proteomes" id="UP000243081"/>
    </source>
</evidence>
<evidence type="ECO:0000313" key="3">
    <source>
        <dbReference type="EMBL" id="OAR01471.1"/>
    </source>
</evidence>
<organism evidence="3 4">
    <name type="scientific">Cordyceps confragosa</name>
    <name type="common">Lecanicillium lecanii</name>
    <dbReference type="NCBI Taxonomy" id="2714763"/>
    <lineage>
        <taxon>Eukaryota</taxon>
        <taxon>Fungi</taxon>
        <taxon>Dikarya</taxon>
        <taxon>Ascomycota</taxon>
        <taxon>Pezizomycotina</taxon>
        <taxon>Sordariomycetes</taxon>
        <taxon>Hypocreomycetidae</taxon>
        <taxon>Hypocreales</taxon>
        <taxon>Cordycipitaceae</taxon>
        <taxon>Akanthomyces</taxon>
    </lineage>
</organism>
<gene>
    <name evidence="3" type="ORF">LLEC1_03892</name>
</gene>
<comment type="caution">
    <text evidence="3">The sequence shown here is derived from an EMBL/GenBank/DDBJ whole genome shotgun (WGS) entry which is preliminary data.</text>
</comment>
<evidence type="ECO:0008006" key="5">
    <source>
        <dbReference type="Google" id="ProtNLM"/>
    </source>
</evidence>
<feature type="region of interest" description="Disordered" evidence="1">
    <location>
        <begin position="861"/>
        <end position="901"/>
    </location>
</feature>
<dbReference type="Proteomes" id="UP000243081">
    <property type="component" value="Unassembled WGS sequence"/>
</dbReference>
<name>A0A179IIM8_CORDF</name>
<feature type="chain" id="PRO_5008104469" description="Heat-labile enterotoxin, A chain" evidence="2">
    <location>
        <begin position="20"/>
        <end position="901"/>
    </location>
</feature>
<protein>
    <recommendedName>
        <fullName evidence="5">Heat-labile enterotoxin, A chain</fullName>
    </recommendedName>
</protein>
<accession>A0A179IIM8</accession>
<keyword evidence="4" id="KW-1185">Reference proteome</keyword>
<dbReference type="AlphaFoldDB" id="A0A179IIM8"/>
<reference evidence="3 4" key="1">
    <citation type="submission" date="2016-03" db="EMBL/GenBank/DDBJ databases">
        <title>Fine-scale spatial genetic structure of a fungal parasite of coffee scale insects.</title>
        <authorList>
            <person name="Jackson D."/>
            <person name="Zemenick K.A."/>
            <person name="Malloure B."/>
            <person name="Quandt C.A."/>
            <person name="James T.Y."/>
        </authorList>
    </citation>
    <scope>NUCLEOTIDE SEQUENCE [LARGE SCALE GENOMIC DNA]</scope>
    <source>
        <strain evidence="3 4">UM487</strain>
    </source>
</reference>
<feature type="region of interest" description="Disordered" evidence="1">
    <location>
        <begin position="262"/>
        <end position="306"/>
    </location>
</feature>
<feature type="compositionally biased region" description="Pro residues" evidence="1">
    <location>
        <begin position="272"/>
        <end position="281"/>
    </location>
</feature>
<evidence type="ECO:0000256" key="2">
    <source>
        <dbReference type="SAM" id="SignalP"/>
    </source>
</evidence>
<keyword evidence="2" id="KW-0732">Signal</keyword>
<dbReference type="OMA" id="YIYSHES"/>
<dbReference type="EMBL" id="LUKN01001127">
    <property type="protein sequence ID" value="OAR01471.1"/>
    <property type="molecule type" value="Genomic_DNA"/>
</dbReference>
<dbReference type="Gene3D" id="1.10.490.40">
    <property type="entry name" value="Diphtheria toxin, translocation domain"/>
    <property type="match status" value="1"/>
</dbReference>
<proteinExistence type="predicted"/>
<sequence>MRLFQPVLALLGSAVLAAGYSIPGSVERVYFYYAYKLDTLTAAKQSIAPGCKGAKGPCNLDEFIRFISQNSEKLPKFSITTEEYPPVAATAQKIADKGLTGGIEVNKVVQDSGNYAALLRKIGDKVLGKLAANPKPEDAANFEICKANVFESMKSVYNERMRAAVESFKPFEGDGKPPFKAVVIEKGRGKAIDFPGTGKANPERTLQEIKTAWNQHIAGGHKENLESLRDSVKQAKDLVCPAGGSRRRTKRQALLCGEDIVQEPLPGSEDAPAPPKEPTPPKGDDAPTAPEEPTPPKGGDAPTAPVEGEVLGKSAELGETISEQVFTELATKSGLADLAKNKWSMSLSDVRASFGYKRLTPTSPKLGGGSKGISAGSGAVAVVGGALWVYGIVEAFTHDVTALDRASAVTTIIPFVGCAVQAAAALEKDDSDALDTAMCFIGDGLLLTPAWPVGIVIHVVRAIRSFFKPPAIPTLEHMQRARERTWNRYLEDDVYSYIYSHPSYNNVTDHPRRAEEKTFRDKLESVFAIEQMAVQSFGSQTIGAATASAQDDLAAANSTEAKAEMEKGILAAKEQISAAMDKEIVRRQRQVLLNLPKALKESHDISLLPTAEQYNKDFIDNVASDKMVDEYKQTLKFNADEVRQKLNDIATSLRKTSLALPGYFDMAYILGQSRALVSLKNDTLSPQDYLREKVANLSESSVQTHVLHHTLQIARLLEKKTTEDQLSTVFPNGDKQGARELQTIVAMRFGRLHDDAKFKWARKQFKGAAAYLIDGQMKGATRYLTYPEVPPTLEDAESPLVVSIVIGLTQAIVESLHQQAEALGQRRPGVLQVIMDVAANFQNKVGEPDFQWPVAVEASRNKDNGTTIPSPVPVPTPAVRPRSTLQRSSSEHRTPLEVTAQ</sequence>
<feature type="signal peptide" evidence="2">
    <location>
        <begin position="1"/>
        <end position="19"/>
    </location>
</feature>